<evidence type="ECO:0000313" key="2">
    <source>
        <dbReference type="EMBL" id="KYQ93167.1"/>
    </source>
</evidence>
<gene>
    <name evidence="2" type="ORF">DLAC_05801</name>
</gene>
<sequence>MNLFVLDKNTKTSVRYHCDKHVVKLILEAIQMLYCAFHILDEGNDDWKKSAPSTYMKLTHKNHPINKWVRLNDKTYDYTLEYASELLQEYTLRYSKIHSSHVHYEWLSKNKPKNIVYSNSSSVPVMPLAMPDQYKSLPTVSWDDVVTSYRNYYLGEKLSFCSYKGVDWPDWIPVSSRPVKVPKPKQTKTRKQPAKKRKSISDDEQDNDSDVELVPIKQAKTSNNNNTSKKKLKSK</sequence>
<feature type="compositionally biased region" description="Basic residues" evidence="1">
    <location>
        <begin position="180"/>
        <end position="198"/>
    </location>
</feature>
<dbReference type="EMBL" id="LODT01000028">
    <property type="protein sequence ID" value="KYQ93167.1"/>
    <property type="molecule type" value="Genomic_DNA"/>
</dbReference>
<reference evidence="2 3" key="1">
    <citation type="submission" date="2015-12" db="EMBL/GenBank/DDBJ databases">
        <title>Dictyostelia acquired genes for synthesis and detection of signals that induce cell-type specialization by lateral gene transfer from prokaryotes.</title>
        <authorList>
            <person name="Gloeckner G."/>
            <person name="Schaap P."/>
        </authorList>
    </citation>
    <scope>NUCLEOTIDE SEQUENCE [LARGE SCALE GENOMIC DNA]</scope>
    <source>
        <strain evidence="2 3">TK</strain>
    </source>
</reference>
<dbReference type="Proteomes" id="UP000076078">
    <property type="component" value="Unassembled WGS sequence"/>
</dbReference>
<dbReference type="AlphaFoldDB" id="A0A151ZGX3"/>
<feature type="compositionally biased region" description="Acidic residues" evidence="1">
    <location>
        <begin position="202"/>
        <end position="211"/>
    </location>
</feature>
<evidence type="ECO:0000256" key="1">
    <source>
        <dbReference type="SAM" id="MobiDB-lite"/>
    </source>
</evidence>
<accession>A0A151ZGX3</accession>
<feature type="region of interest" description="Disordered" evidence="1">
    <location>
        <begin position="179"/>
        <end position="235"/>
    </location>
</feature>
<keyword evidence="3" id="KW-1185">Reference proteome</keyword>
<dbReference type="InParanoid" id="A0A151ZGX3"/>
<evidence type="ECO:0000313" key="3">
    <source>
        <dbReference type="Proteomes" id="UP000076078"/>
    </source>
</evidence>
<comment type="caution">
    <text evidence="2">The sequence shown here is derived from an EMBL/GenBank/DDBJ whole genome shotgun (WGS) entry which is preliminary data.</text>
</comment>
<organism evidence="2 3">
    <name type="scientific">Tieghemostelium lacteum</name>
    <name type="common">Slime mold</name>
    <name type="synonym">Dictyostelium lacteum</name>
    <dbReference type="NCBI Taxonomy" id="361077"/>
    <lineage>
        <taxon>Eukaryota</taxon>
        <taxon>Amoebozoa</taxon>
        <taxon>Evosea</taxon>
        <taxon>Eumycetozoa</taxon>
        <taxon>Dictyostelia</taxon>
        <taxon>Dictyosteliales</taxon>
        <taxon>Raperosteliaceae</taxon>
        <taxon>Tieghemostelium</taxon>
    </lineage>
</organism>
<dbReference type="OrthoDB" id="16735at2759"/>
<dbReference type="OMA" id="YHCDQHV"/>
<name>A0A151ZGX3_TIELA</name>
<protein>
    <submittedName>
        <fullName evidence="2">Uncharacterized protein</fullName>
    </submittedName>
</protein>
<proteinExistence type="predicted"/>